<evidence type="ECO:0000313" key="2">
    <source>
        <dbReference type="EMBL" id="EFI83325.1"/>
    </source>
</evidence>
<dbReference type="EMBL" id="ACCR02000005">
    <property type="protein sequence ID" value="EFI83325.1"/>
    <property type="molecule type" value="Genomic_DNA"/>
</dbReference>
<evidence type="ECO:0008006" key="4">
    <source>
        <dbReference type="Google" id="ProtNLM"/>
    </source>
</evidence>
<name>D7V193_LISGR</name>
<dbReference type="PANTHER" id="PTHR40076:SF1">
    <property type="entry name" value="MEMBRANE PROTEIN"/>
    <property type="match status" value="1"/>
</dbReference>
<organism evidence="2 3">
    <name type="scientific">Listeria grayi DSM 20601</name>
    <dbReference type="NCBI Taxonomy" id="525367"/>
    <lineage>
        <taxon>Bacteria</taxon>
        <taxon>Bacillati</taxon>
        <taxon>Bacillota</taxon>
        <taxon>Bacilli</taxon>
        <taxon>Bacillales</taxon>
        <taxon>Listeriaceae</taxon>
        <taxon>Listeria</taxon>
    </lineage>
</organism>
<feature type="transmembrane region" description="Helical" evidence="1">
    <location>
        <begin position="120"/>
        <end position="143"/>
    </location>
</feature>
<keyword evidence="1" id="KW-1133">Transmembrane helix</keyword>
<keyword evidence="1" id="KW-0812">Transmembrane</keyword>
<keyword evidence="3" id="KW-1185">Reference proteome</keyword>
<protein>
    <recommendedName>
        <fullName evidence="4">DUF975 family protein</fullName>
    </recommendedName>
</protein>
<keyword evidence="1" id="KW-0472">Membrane</keyword>
<accession>D7V193</accession>
<dbReference type="PANTHER" id="PTHR40076">
    <property type="entry name" value="MEMBRANE PROTEIN-RELATED"/>
    <property type="match status" value="1"/>
</dbReference>
<dbReference type="Pfam" id="PF06161">
    <property type="entry name" value="DUF975"/>
    <property type="match status" value="1"/>
</dbReference>
<reference evidence="2" key="1">
    <citation type="submission" date="2010-06" db="EMBL/GenBank/DDBJ databases">
        <authorList>
            <person name="Muzny D."/>
            <person name="Qin X."/>
            <person name="Buhay C."/>
            <person name="Dugan-Rocha S."/>
            <person name="Ding Y."/>
            <person name="Chen G."/>
            <person name="Hawes A."/>
            <person name="Holder M."/>
            <person name="Jhangiani S."/>
            <person name="Johnson A."/>
            <person name="Khan Z."/>
            <person name="Li Z."/>
            <person name="Liu W."/>
            <person name="Liu X."/>
            <person name="Perez L."/>
            <person name="Shen H."/>
            <person name="Wang Q."/>
            <person name="Watt J."/>
            <person name="Xi L."/>
            <person name="Xin Y."/>
            <person name="Zhou J."/>
            <person name="Deng J."/>
            <person name="Jiang H."/>
            <person name="Liu Y."/>
            <person name="Qu J."/>
            <person name="Song X.-Z."/>
            <person name="Zhang L."/>
            <person name="Villasana D."/>
            <person name="Johnson A."/>
            <person name="Liu J."/>
            <person name="Liyanage D."/>
            <person name="Lorensuhewa L."/>
            <person name="Robinson T."/>
            <person name="Song A."/>
            <person name="Song B.-B."/>
            <person name="Dinh H."/>
            <person name="Thornton R."/>
            <person name="Coyle M."/>
            <person name="Francisco L."/>
            <person name="Jackson L."/>
            <person name="Javaid M."/>
            <person name="Korchina V."/>
            <person name="Kovar C."/>
            <person name="Mata R."/>
            <person name="Mathew T."/>
            <person name="Ngo R."/>
            <person name="Nguyen L."/>
            <person name="Nguyen N."/>
            <person name="Okwuonu G."/>
            <person name="Ongeri F."/>
            <person name="Pham C."/>
            <person name="Simmons D."/>
            <person name="Wilczek-Boney K."/>
            <person name="Hale W."/>
            <person name="Jakkamsetti A."/>
            <person name="Pham P."/>
            <person name="Ruth R."/>
            <person name="San Lucas F."/>
            <person name="Warren J."/>
            <person name="Zhang J."/>
            <person name="Zhao Z."/>
            <person name="Zhou C."/>
            <person name="Zhu D."/>
            <person name="Lee S."/>
            <person name="Bess C."/>
            <person name="Blankenburg K."/>
            <person name="Forbes L."/>
            <person name="Fu Q."/>
            <person name="Gubbala S."/>
            <person name="Hirani K."/>
            <person name="Jayaseelan J.C."/>
            <person name="Lara F."/>
            <person name="Munidasa M."/>
            <person name="Palculict T."/>
            <person name="Patil S."/>
            <person name="Pu L.-L."/>
            <person name="Saada N."/>
            <person name="Tang L."/>
            <person name="Weissenberger G."/>
            <person name="Zhu Y."/>
            <person name="Hemphill L."/>
            <person name="Shang Y."/>
            <person name="Youmans B."/>
            <person name="Ayvaz T."/>
            <person name="Ross M."/>
            <person name="Santibanez J."/>
            <person name="Aqrawi P."/>
            <person name="Gross S."/>
            <person name="Joshi V."/>
            <person name="Fowler G."/>
            <person name="Nazareth L."/>
            <person name="Reid J."/>
            <person name="Worley K."/>
            <person name="Petrosino J."/>
            <person name="Highlander S."/>
            <person name="Gibbs R."/>
        </authorList>
    </citation>
    <scope>NUCLEOTIDE SEQUENCE [LARGE SCALE GENOMIC DNA]</scope>
    <source>
        <strain evidence="2">DSM 20601</strain>
    </source>
</reference>
<proteinExistence type="predicted"/>
<evidence type="ECO:0000313" key="3">
    <source>
        <dbReference type="Proteomes" id="UP000010119"/>
    </source>
</evidence>
<feature type="transmembrane region" description="Helical" evidence="1">
    <location>
        <begin position="209"/>
        <end position="229"/>
    </location>
</feature>
<dbReference type="eggNOG" id="COG5523">
    <property type="taxonomic scope" value="Bacteria"/>
</dbReference>
<gene>
    <name evidence="2" type="ORF">HMPREF0556_12010</name>
</gene>
<feature type="transmembrane region" description="Helical" evidence="1">
    <location>
        <begin position="181"/>
        <end position="203"/>
    </location>
</feature>
<dbReference type="STRING" id="525367.HMPREF0556_12010"/>
<sequence length="243" mass="27902">MIKRSLEMKINQVKRDARPFLKGNYLTLLVTMIVYIILSGDQIYIQFNDISLSGLISDKITDLFVSNQILGSLLFLFWIFISAPLNYGKDGYFLEVIEGDKPKISRLFQNFTRQTYFRSLGLVLLTILYTLLWSLLFVIPGIIKGFSYSQANRIARDNPELTANQAITQSREMMDGYKWKLFVMYISFLLWYIPAIILSFFGLAIAPTVLPILATIVAVATGILIRPYFETANAIFYTRAKQR</sequence>
<evidence type="ECO:0000256" key="1">
    <source>
        <dbReference type="SAM" id="Phobius"/>
    </source>
</evidence>
<dbReference type="HOGENOM" id="CLU_045673_3_1_9"/>
<dbReference type="AlphaFoldDB" id="D7V193"/>
<dbReference type="InterPro" id="IPR010380">
    <property type="entry name" value="DUF975"/>
</dbReference>
<comment type="caution">
    <text evidence="2">The sequence shown here is derived from an EMBL/GenBank/DDBJ whole genome shotgun (WGS) entry which is preliminary data.</text>
</comment>
<feature type="transmembrane region" description="Helical" evidence="1">
    <location>
        <begin position="20"/>
        <end position="39"/>
    </location>
</feature>
<feature type="transmembrane region" description="Helical" evidence="1">
    <location>
        <begin position="60"/>
        <end position="81"/>
    </location>
</feature>
<dbReference type="Proteomes" id="UP000010119">
    <property type="component" value="Unassembled WGS sequence"/>
</dbReference>